<reference evidence="1 2" key="1">
    <citation type="journal article" date="2016" name="Antonie Van Leeuwenhoek">
        <title>Photobacterium sanguinicancri sp. nov. isolated from marine animals.</title>
        <authorList>
            <person name="Gomez-Gil B."/>
            <person name="Roque A."/>
            <person name="Rotllant G."/>
            <person name="Romalde J.L."/>
            <person name="Doce A."/>
            <person name="Eggermont M."/>
            <person name="Defoirdt T."/>
        </authorList>
    </citation>
    <scope>NUCLEOTIDE SEQUENCE [LARGE SCALE GENOMIC DNA]</scope>
    <source>
        <strain evidence="1 2">CAIM 1827</strain>
    </source>
</reference>
<name>A0ABX4FUX8_9GAMM</name>
<keyword evidence="2" id="KW-1185">Reference proteome</keyword>
<protein>
    <submittedName>
        <fullName evidence="1">Integrase</fullName>
    </submittedName>
</protein>
<organism evidence="1 2">
    <name type="scientific">Photobacterium sanguinicancri</name>
    <dbReference type="NCBI Taxonomy" id="875932"/>
    <lineage>
        <taxon>Bacteria</taxon>
        <taxon>Pseudomonadati</taxon>
        <taxon>Pseudomonadota</taxon>
        <taxon>Gammaproteobacteria</taxon>
        <taxon>Vibrionales</taxon>
        <taxon>Vibrionaceae</taxon>
        <taxon>Photobacterium</taxon>
    </lineage>
</organism>
<evidence type="ECO:0000313" key="1">
    <source>
        <dbReference type="EMBL" id="OZS42684.1"/>
    </source>
</evidence>
<dbReference type="SUPFAM" id="SSF56349">
    <property type="entry name" value="DNA breaking-rejoining enzymes"/>
    <property type="match status" value="1"/>
</dbReference>
<accession>A0ABX4FUX8</accession>
<dbReference type="InterPro" id="IPR011010">
    <property type="entry name" value="DNA_brk_join_enz"/>
</dbReference>
<dbReference type="EMBL" id="NOIF01000133">
    <property type="protein sequence ID" value="OZS42684.1"/>
    <property type="molecule type" value="Genomic_DNA"/>
</dbReference>
<gene>
    <name evidence="1" type="ORF">ASV53_17200</name>
</gene>
<dbReference type="RefSeq" id="WP_094957994.1">
    <property type="nucleotide sequence ID" value="NZ_NOIF01000133.1"/>
</dbReference>
<dbReference type="Proteomes" id="UP000215999">
    <property type="component" value="Unassembled WGS sequence"/>
</dbReference>
<comment type="caution">
    <text evidence="1">The sequence shown here is derived from an EMBL/GenBank/DDBJ whole genome shotgun (WGS) entry which is preliminary data.</text>
</comment>
<proteinExistence type="predicted"/>
<sequence>MSVKLIESIVNESRTLSELTKDELWSLHDASVANGDFRALKVATNSVTGIYDYKETNPYWLLNDFSASTWYIEIKDNGNTYPRTIDWSSVTLSDNLKLTASRHRPLLNAFKYWITAADNPRENSGKFKKGVSVNISILNIIALINAILIHGDSIQLTKQHLAGLSDDFLMALMVKLGENGTLNGLYDYTNKVRELLLEKISFISEDEAEAFAKEHPFITRSLLPEEQTLDISVAERVKACCWLNNIGYYQAKVNSKREGKFLRKKKKGNAAVLHKYIYSNLIIPVDSKGISTFDELKLIDMDNVKEFKAIPCRVASNNMSETLVRDNISALKLLNAVHGRDGASQFPPDTMKSIILSRIKEHVKLKKNGRFATLPPKLVFNLIKNCYEFTHEYQDPILNSVLSVLTEGVAKSTQRYSNNNYFQHNSPNHNPTVPSTERGLWESTDALTSIDYKLKKIGVDRLSIPYSEEGVFEKRRNNKSLFDLYNVLIGSIQTLTGIIMAKRVDELISLKSYGNLHPNIDPSSKEGKKADYELIANLKKSGNGGKHGKNVIIKRPISRSFALIIWKLEKFNQAAMKNGLNKEKLSLFNNLNTQKLNLEKVNMRSYNIHLNTVCDYFETPLVTFEDGEQRRYYIRQHQLRRFFAMVFFWSKRFDGMDTLRWMLGHTDVEHLYRYITESETGAILNGVKASYIVDAIQKNTLDNIQELADALAERYGIDSSNISLSTVTDVSCDYEDTSDYKTTPHIAQLKKQEKLESQILELLEDEVISLEPEFFTIEKNGHKINDFTLTLQVKELD</sequence>
<evidence type="ECO:0000313" key="2">
    <source>
        <dbReference type="Proteomes" id="UP000215999"/>
    </source>
</evidence>